<dbReference type="SUPFAM" id="SSF51197">
    <property type="entry name" value="Clavaminate synthase-like"/>
    <property type="match status" value="1"/>
</dbReference>
<protein>
    <submittedName>
        <fullName evidence="2">Aspartate beta-hydroxylase</fullName>
    </submittedName>
</protein>
<evidence type="ECO:0000259" key="1">
    <source>
        <dbReference type="PROSITE" id="PS51184"/>
    </source>
</evidence>
<proteinExistence type="predicted"/>
<dbReference type="InterPro" id="IPR041667">
    <property type="entry name" value="Cupin_8"/>
</dbReference>
<comment type="caution">
    <text evidence="2">The sequence shown here is derived from an EMBL/GenBank/DDBJ whole genome shotgun (WGS) entry which is preliminary data.</text>
</comment>
<accession>A0ABQ5YK04</accession>
<dbReference type="Proteomes" id="UP001156706">
    <property type="component" value="Unassembled WGS sequence"/>
</dbReference>
<gene>
    <name evidence="2" type="primary">jmjD5</name>
    <name evidence="2" type="ORF">GCM10007907_35630</name>
</gene>
<reference evidence="3" key="1">
    <citation type="journal article" date="2019" name="Int. J. Syst. Evol. Microbiol.">
        <title>The Global Catalogue of Microorganisms (GCM) 10K type strain sequencing project: providing services to taxonomists for standard genome sequencing and annotation.</title>
        <authorList>
            <consortium name="The Broad Institute Genomics Platform"/>
            <consortium name="The Broad Institute Genome Sequencing Center for Infectious Disease"/>
            <person name="Wu L."/>
            <person name="Ma J."/>
        </authorList>
    </citation>
    <scope>NUCLEOTIDE SEQUENCE [LARGE SCALE GENOMIC DNA]</scope>
    <source>
        <strain evidence="3">NBRC 110044</strain>
    </source>
</reference>
<dbReference type="PANTHER" id="PTHR12461:SF105">
    <property type="entry name" value="HYPOXIA-INDUCIBLE FACTOR 1-ALPHA INHIBITOR"/>
    <property type="match status" value="1"/>
</dbReference>
<evidence type="ECO:0000313" key="2">
    <source>
        <dbReference type="EMBL" id="GLR14773.1"/>
    </source>
</evidence>
<dbReference type="InterPro" id="IPR003347">
    <property type="entry name" value="JmjC_dom"/>
</dbReference>
<dbReference type="EMBL" id="BSOG01000005">
    <property type="protein sequence ID" value="GLR14773.1"/>
    <property type="molecule type" value="Genomic_DNA"/>
</dbReference>
<evidence type="ECO:0000313" key="3">
    <source>
        <dbReference type="Proteomes" id="UP001156706"/>
    </source>
</evidence>
<name>A0ABQ5YK04_9NEIS</name>
<organism evidence="2 3">
    <name type="scientific">Chitinimonas prasina</name>
    <dbReference type="NCBI Taxonomy" id="1434937"/>
    <lineage>
        <taxon>Bacteria</taxon>
        <taxon>Pseudomonadati</taxon>
        <taxon>Pseudomonadota</taxon>
        <taxon>Betaproteobacteria</taxon>
        <taxon>Neisseriales</taxon>
        <taxon>Chitinibacteraceae</taxon>
        <taxon>Chitinimonas</taxon>
    </lineage>
</organism>
<dbReference type="PROSITE" id="PS51184">
    <property type="entry name" value="JMJC"/>
    <property type="match status" value="1"/>
</dbReference>
<sequence length="335" mass="38989">MEVRRVDHEWRRWIAENLLLESSPAVLLQTMVDNGISPEEAGLELEAAISSPYLAGAARLRNRLKKRTWPLDIQRKLNSLDSRTHEVPRRHQISGDAFFKEFYALNRPVIITGMMDDWPAMSRWHFGYLRERFGEREVEVQFGRNQDANYEVNQPKHKRNMRFADYVDLVQNSDQTNDFYMTANNSGRNKEALAELWDDVVQLPAYLDGKPGNGFFWFGPRGTRTPFHHDLTNNFMAQVMGRKRIRLVPAVELGQIYNDLHCYTPVDGADIDYQRFPLMRDAQVLDVELAPGEILFLPVGCWHYVEGLSPSITMSFTNFRWDNDFSSFYDSYHGV</sequence>
<keyword evidence="3" id="KW-1185">Reference proteome</keyword>
<dbReference type="PANTHER" id="PTHR12461">
    <property type="entry name" value="HYPOXIA-INDUCIBLE FACTOR 1 ALPHA INHIBITOR-RELATED"/>
    <property type="match status" value="1"/>
</dbReference>
<dbReference type="RefSeq" id="WP_284197842.1">
    <property type="nucleotide sequence ID" value="NZ_BSOG01000005.1"/>
</dbReference>
<dbReference type="SMART" id="SM00558">
    <property type="entry name" value="JmjC"/>
    <property type="match status" value="1"/>
</dbReference>
<dbReference type="Gene3D" id="2.60.120.650">
    <property type="entry name" value="Cupin"/>
    <property type="match status" value="1"/>
</dbReference>
<dbReference type="Pfam" id="PF13621">
    <property type="entry name" value="Cupin_8"/>
    <property type="match status" value="1"/>
</dbReference>
<feature type="domain" description="JmjC" evidence="1">
    <location>
        <begin position="185"/>
        <end position="333"/>
    </location>
</feature>